<evidence type="ECO:0000256" key="2">
    <source>
        <dbReference type="ARBA" id="ARBA00022448"/>
    </source>
</evidence>
<dbReference type="KEGG" id="qdo:H9Q78_09220"/>
<sequence>MDPTNHNSRELAKGKYKQSRIFMAKYGIVIAFVIFCLILSISTRGRFLNIGNILNVLRQVSINGILAIGMTFVILTGGIDLSVGATVALSGFICASVYKAGWGMLAVFALTVLCGGLIGLVNGYLVANHSLAPFIVTLGVQTMVRGFTYIYSDGKPISQFTGNFVEIGQGSFLGIPIPVWILLITFLISCFILYKTKMGRYVFAVGGNLNAALYSGVRTKSILRFAYCYCGLMSGLAAVVLTSRVSAALPQAGLAYESDAIAAVVIGGTSLSGGKGRLWGTIVGVLLIGVITNGLDLLSVSSYIQQVVKGAIIIGAILFDRFTNRTN</sequence>
<evidence type="ECO:0000256" key="1">
    <source>
        <dbReference type="ARBA" id="ARBA00004651"/>
    </source>
</evidence>
<feature type="transmembrane region" description="Helical" evidence="8">
    <location>
        <begin position="102"/>
        <end position="125"/>
    </location>
</feature>
<gene>
    <name evidence="9" type="ORF">H9Q78_09220</name>
</gene>
<keyword evidence="3" id="KW-1003">Cell membrane</keyword>
<feature type="transmembrane region" description="Helical" evidence="8">
    <location>
        <begin position="172"/>
        <end position="194"/>
    </location>
</feature>
<keyword evidence="7 8" id="KW-0472">Membrane</keyword>
<evidence type="ECO:0000256" key="8">
    <source>
        <dbReference type="SAM" id="Phobius"/>
    </source>
</evidence>
<dbReference type="Pfam" id="PF02653">
    <property type="entry name" value="BPD_transp_2"/>
    <property type="match status" value="1"/>
</dbReference>
<keyword evidence="4" id="KW-0997">Cell inner membrane</keyword>
<dbReference type="GO" id="GO:0022857">
    <property type="term" value="F:transmembrane transporter activity"/>
    <property type="evidence" value="ECO:0007669"/>
    <property type="project" value="InterPro"/>
</dbReference>
<dbReference type="Proteomes" id="UP000515823">
    <property type="component" value="Chromosome"/>
</dbReference>
<dbReference type="PANTHER" id="PTHR32196:SF21">
    <property type="entry name" value="ABC TRANSPORTER PERMEASE PROTEIN YPHD-RELATED"/>
    <property type="match status" value="1"/>
</dbReference>
<accession>A0A7G9G1G2</accession>
<evidence type="ECO:0000256" key="5">
    <source>
        <dbReference type="ARBA" id="ARBA00022692"/>
    </source>
</evidence>
<name>A0A7G9G1G2_9FIRM</name>
<dbReference type="AlphaFoldDB" id="A0A7G9G1G2"/>
<protein>
    <submittedName>
        <fullName evidence="9">ABC transporter permease</fullName>
    </submittedName>
</protein>
<feature type="transmembrane region" description="Helical" evidence="8">
    <location>
        <begin position="21"/>
        <end position="42"/>
    </location>
</feature>
<keyword evidence="2" id="KW-0813">Transport</keyword>
<dbReference type="CDD" id="cd06579">
    <property type="entry name" value="TM_PBP1_transp_AraH_like"/>
    <property type="match status" value="1"/>
</dbReference>
<evidence type="ECO:0000256" key="3">
    <source>
        <dbReference type="ARBA" id="ARBA00022475"/>
    </source>
</evidence>
<evidence type="ECO:0000256" key="6">
    <source>
        <dbReference type="ARBA" id="ARBA00022989"/>
    </source>
</evidence>
<dbReference type="InterPro" id="IPR001851">
    <property type="entry name" value="ABC_transp_permease"/>
</dbReference>
<feature type="transmembrane region" description="Helical" evidence="8">
    <location>
        <begin position="62"/>
        <end position="95"/>
    </location>
</feature>
<proteinExistence type="predicted"/>
<dbReference type="RefSeq" id="WP_249301186.1">
    <property type="nucleotide sequence ID" value="NZ_CP060634.1"/>
</dbReference>
<feature type="transmembrane region" description="Helical" evidence="8">
    <location>
        <begin position="226"/>
        <end position="247"/>
    </location>
</feature>
<dbReference type="PANTHER" id="PTHR32196">
    <property type="entry name" value="ABC TRANSPORTER PERMEASE PROTEIN YPHD-RELATED-RELATED"/>
    <property type="match status" value="1"/>
</dbReference>
<feature type="transmembrane region" description="Helical" evidence="8">
    <location>
        <begin position="278"/>
        <end position="297"/>
    </location>
</feature>
<evidence type="ECO:0000256" key="7">
    <source>
        <dbReference type="ARBA" id="ARBA00023136"/>
    </source>
</evidence>
<dbReference type="GO" id="GO:0005886">
    <property type="term" value="C:plasma membrane"/>
    <property type="evidence" value="ECO:0007669"/>
    <property type="project" value="UniProtKB-SubCell"/>
</dbReference>
<keyword evidence="10" id="KW-1185">Reference proteome</keyword>
<reference evidence="9 10" key="1">
    <citation type="submission" date="2020-08" db="EMBL/GenBank/DDBJ databases">
        <authorList>
            <person name="Liu C."/>
            <person name="Sun Q."/>
        </authorList>
    </citation>
    <scope>NUCLEOTIDE SEQUENCE [LARGE SCALE GENOMIC DNA]</scope>
    <source>
        <strain evidence="9 10">NSJ-38</strain>
    </source>
</reference>
<organism evidence="9 10">
    <name type="scientific">Qiania dongpingensis</name>
    <dbReference type="NCBI Taxonomy" id="2763669"/>
    <lineage>
        <taxon>Bacteria</taxon>
        <taxon>Bacillati</taxon>
        <taxon>Bacillota</taxon>
        <taxon>Clostridia</taxon>
        <taxon>Lachnospirales</taxon>
        <taxon>Lachnospiraceae</taxon>
        <taxon>Qiania</taxon>
    </lineage>
</organism>
<dbReference type="EMBL" id="CP060634">
    <property type="protein sequence ID" value="QNM04644.1"/>
    <property type="molecule type" value="Genomic_DNA"/>
</dbReference>
<evidence type="ECO:0000256" key="4">
    <source>
        <dbReference type="ARBA" id="ARBA00022519"/>
    </source>
</evidence>
<evidence type="ECO:0000313" key="10">
    <source>
        <dbReference type="Proteomes" id="UP000515823"/>
    </source>
</evidence>
<keyword evidence="6 8" id="KW-1133">Transmembrane helix</keyword>
<evidence type="ECO:0000313" key="9">
    <source>
        <dbReference type="EMBL" id="QNM04644.1"/>
    </source>
</evidence>
<keyword evidence="5 8" id="KW-0812">Transmembrane</keyword>
<feature type="transmembrane region" description="Helical" evidence="8">
    <location>
        <begin position="131"/>
        <end position="151"/>
    </location>
</feature>
<comment type="subcellular location">
    <subcellularLocation>
        <location evidence="1">Cell membrane</location>
        <topology evidence="1">Multi-pass membrane protein</topology>
    </subcellularLocation>
</comment>